<keyword evidence="4 6" id="KW-1133">Transmembrane helix</keyword>
<evidence type="ECO:0000256" key="6">
    <source>
        <dbReference type="SAM" id="Phobius"/>
    </source>
</evidence>
<proteinExistence type="inferred from homology"/>
<comment type="caution">
    <text evidence="7">The sequence shown here is derived from an EMBL/GenBank/DDBJ whole genome shotgun (WGS) entry which is preliminary data.</text>
</comment>
<dbReference type="EMBL" id="LIAE01007017">
    <property type="protein sequence ID" value="PAV82895.1"/>
    <property type="molecule type" value="Genomic_DNA"/>
</dbReference>
<feature type="transmembrane region" description="Helical" evidence="6">
    <location>
        <begin position="28"/>
        <end position="50"/>
    </location>
</feature>
<evidence type="ECO:0000256" key="4">
    <source>
        <dbReference type="ARBA" id="ARBA00022989"/>
    </source>
</evidence>
<dbReference type="GO" id="GO:0016020">
    <property type="term" value="C:membrane"/>
    <property type="evidence" value="ECO:0007669"/>
    <property type="project" value="UniProtKB-SubCell"/>
</dbReference>
<protein>
    <submittedName>
        <fullName evidence="7">Uncharacterized protein</fullName>
    </submittedName>
</protein>
<dbReference type="OrthoDB" id="5816458at2759"/>
<reference evidence="7 8" key="1">
    <citation type="journal article" date="2017" name="Curr. Biol.">
        <title>Genome architecture and evolution of a unichromosomal asexual nematode.</title>
        <authorList>
            <person name="Fradin H."/>
            <person name="Zegar C."/>
            <person name="Gutwein M."/>
            <person name="Lucas J."/>
            <person name="Kovtun M."/>
            <person name="Corcoran D."/>
            <person name="Baugh L.R."/>
            <person name="Kiontke K."/>
            <person name="Gunsalus K."/>
            <person name="Fitch D.H."/>
            <person name="Piano F."/>
        </authorList>
    </citation>
    <scope>NUCLEOTIDE SEQUENCE [LARGE SCALE GENOMIC DNA]</scope>
    <source>
        <strain evidence="7">PF1309</strain>
    </source>
</reference>
<evidence type="ECO:0000256" key="1">
    <source>
        <dbReference type="ARBA" id="ARBA00004141"/>
    </source>
</evidence>
<dbReference type="Proteomes" id="UP000218231">
    <property type="component" value="Unassembled WGS sequence"/>
</dbReference>
<dbReference type="PANTHER" id="PTHR47518">
    <property type="entry name" value="SERPENTINE RECEPTOR CLASS EPSILON-13-RELATED"/>
    <property type="match status" value="1"/>
</dbReference>
<dbReference type="STRING" id="2018661.A0A2A2LA06"/>
<keyword evidence="3 6" id="KW-0812">Transmembrane</keyword>
<name>A0A2A2LA06_9BILA</name>
<sequence length="116" mass="13579">MSMTAFNFLGAACISVHEFDFDISYQNMAVLGFDYAALSYGFIVPFVTWLHSDIWRHETREMIKSVRNLLPVRKKAVEPIDRSAVDLRNTFGEHMIIEVNNEANVHFDQLRRQWKI</sequence>
<organism evidence="7 8">
    <name type="scientific">Diploscapter pachys</name>
    <dbReference type="NCBI Taxonomy" id="2018661"/>
    <lineage>
        <taxon>Eukaryota</taxon>
        <taxon>Metazoa</taxon>
        <taxon>Ecdysozoa</taxon>
        <taxon>Nematoda</taxon>
        <taxon>Chromadorea</taxon>
        <taxon>Rhabditida</taxon>
        <taxon>Rhabditina</taxon>
        <taxon>Rhabditomorpha</taxon>
        <taxon>Rhabditoidea</taxon>
        <taxon>Rhabditidae</taxon>
        <taxon>Diploscapter</taxon>
    </lineage>
</organism>
<evidence type="ECO:0000256" key="5">
    <source>
        <dbReference type="ARBA" id="ARBA00023136"/>
    </source>
</evidence>
<dbReference type="InterPro" id="IPR004151">
    <property type="entry name" value="7TM_GPCR_serpentine_rcpt_Sre"/>
</dbReference>
<dbReference type="PANTHER" id="PTHR47518:SF9">
    <property type="entry name" value="SERPENTINE RECEPTOR, CLASS T"/>
    <property type="match status" value="1"/>
</dbReference>
<dbReference type="Pfam" id="PF03125">
    <property type="entry name" value="Sre"/>
    <property type="match status" value="1"/>
</dbReference>
<dbReference type="AlphaFoldDB" id="A0A2A2LA06"/>
<evidence type="ECO:0000313" key="7">
    <source>
        <dbReference type="EMBL" id="PAV82895.1"/>
    </source>
</evidence>
<comment type="subcellular location">
    <subcellularLocation>
        <location evidence="1">Membrane</location>
        <topology evidence="1">Multi-pass membrane protein</topology>
    </subcellularLocation>
</comment>
<keyword evidence="8" id="KW-1185">Reference proteome</keyword>
<comment type="similarity">
    <text evidence="2">Belongs to the nematode receptor-like protein sre family.</text>
</comment>
<evidence type="ECO:0000256" key="2">
    <source>
        <dbReference type="ARBA" id="ARBA00006803"/>
    </source>
</evidence>
<accession>A0A2A2LA06</accession>
<dbReference type="GO" id="GO:0007606">
    <property type="term" value="P:sensory perception of chemical stimulus"/>
    <property type="evidence" value="ECO:0007669"/>
    <property type="project" value="InterPro"/>
</dbReference>
<evidence type="ECO:0000256" key="3">
    <source>
        <dbReference type="ARBA" id="ARBA00022692"/>
    </source>
</evidence>
<dbReference type="InterPro" id="IPR052854">
    <property type="entry name" value="Serpentine_rcpt_epsilon"/>
</dbReference>
<gene>
    <name evidence="7" type="ORF">WR25_21163</name>
</gene>
<evidence type="ECO:0000313" key="8">
    <source>
        <dbReference type="Proteomes" id="UP000218231"/>
    </source>
</evidence>
<keyword evidence="5 6" id="KW-0472">Membrane</keyword>